<feature type="region of interest" description="Disordered" evidence="1">
    <location>
        <begin position="55"/>
        <end position="107"/>
    </location>
</feature>
<organism evidence="2 3">
    <name type="scientific">Thalictrum thalictroides</name>
    <name type="common">Rue-anemone</name>
    <name type="synonym">Anemone thalictroides</name>
    <dbReference type="NCBI Taxonomy" id="46969"/>
    <lineage>
        <taxon>Eukaryota</taxon>
        <taxon>Viridiplantae</taxon>
        <taxon>Streptophyta</taxon>
        <taxon>Embryophyta</taxon>
        <taxon>Tracheophyta</taxon>
        <taxon>Spermatophyta</taxon>
        <taxon>Magnoliopsida</taxon>
        <taxon>Ranunculales</taxon>
        <taxon>Ranunculaceae</taxon>
        <taxon>Thalictroideae</taxon>
        <taxon>Thalictrum</taxon>
    </lineage>
</organism>
<feature type="region of interest" description="Disordered" evidence="1">
    <location>
        <begin position="1"/>
        <end position="29"/>
    </location>
</feature>
<proteinExistence type="predicted"/>
<sequence>MEKSASTSTTTPPAEKKSPVDFQEPKTLTPKQLQEAREAAMELLKKHTEEDAATKIFTKDHAKKEDAESQEGSMKIYSSEGSDYDDNYDISGDSNLYSTDDEKPFTNPVVGIRDVVSAPF</sequence>
<evidence type="ECO:0000256" key="1">
    <source>
        <dbReference type="SAM" id="MobiDB-lite"/>
    </source>
</evidence>
<dbReference type="Proteomes" id="UP000554482">
    <property type="component" value="Unassembled WGS sequence"/>
</dbReference>
<keyword evidence="3" id="KW-1185">Reference proteome</keyword>
<dbReference type="AlphaFoldDB" id="A0A7J6X3A7"/>
<evidence type="ECO:0000313" key="3">
    <source>
        <dbReference type="Proteomes" id="UP000554482"/>
    </source>
</evidence>
<feature type="compositionally biased region" description="Basic and acidic residues" evidence="1">
    <location>
        <begin position="55"/>
        <end position="67"/>
    </location>
</feature>
<feature type="compositionally biased region" description="Low complexity" evidence="1">
    <location>
        <begin position="1"/>
        <end position="13"/>
    </location>
</feature>
<dbReference type="PANTHER" id="PTHR34808:SF2">
    <property type="entry name" value="EXPRESSED PROTEIN"/>
    <property type="match status" value="1"/>
</dbReference>
<protein>
    <submittedName>
        <fullName evidence="2">Uncharacterized protein</fullName>
    </submittedName>
</protein>
<dbReference type="PANTHER" id="PTHR34808">
    <property type="entry name" value="EXPRESSED PROTEIN"/>
    <property type="match status" value="1"/>
</dbReference>
<name>A0A7J6X3A7_THATH</name>
<evidence type="ECO:0000313" key="2">
    <source>
        <dbReference type="EMBL" id="KAF5203843.1"/>
    </source>
</evidence>
<dbReference type="EMBL" id="JABWDY010006181">
    <property type="protein sequence ID" value="KAF5203843.1"/>
    <property type="molecule type" value="Genomic_DNA"/>
</dbReference>
<dbReference type="OrthoDB" id="10491140at2759"/>
<accession>A0A7J6X3A7</accession>
<comment type="caution">
    <text evidence="2">The sequence shown here is derived from an EMBL/GenBank/DDBJ whole genome shotgun (WGS) entry which is preliminary data.</text>
</comment>
<gene>
    <name evidence="2" type="ORF">FRX31_006571</name>
</gene>
<reference evidence="2 3" key="1">
    <citation type="submission" date="2020-06" db="EMBL/GenBank/DDBJ databases">
        <title>Transcriptomic and genomic resources for Thalictrum thalictroides and T. hernandezii: Facilitating candidate gene discovery in an emerging model plant lineage.</title>
        <authorList>
            <person name="Arias T."/>
            <person name="Riano-Pachon D.M."/>
            <person name="Di Stilio V.S."/>
        </authorList>
    </citation>
    <scope>NUCLEOTIDE SEQUENCE [LARGE SCALE GENOMIC DNA]</scope>
    <source>
        <strain evidence="3">cv. WT478/WT964</strain>
        <tissue evidence="2">Leaves</tissue>
    </source>
</reference>